<keyword evidence="2" id="KW-0560">Oxidoreductase</keyword>
<name>A0A1T4T145_9HYPH</name>
<dbReference type="InterPro" id="IPR037165">
    <property type="entry name" value="AldOxase/xan_DH_Mopterin-bd_sf"/>
</dbReference>
<dbReference type="InterPro" id="IPR046867">
    <property type="entry name" value="AldOxase/xan_DH_MoCoBD2"/>
</dbReference>
<dbReference type="Proteomes" id="UP000190092">
    <property type="component" value="Unassembled WGS sequence"/>
</dbReference>
<dbReference type="Gene3D" id="3.90.1170.50">
    <property type="entry name" value="Aldehyde oxidase/xanthine dehydrogenase, a/b hammerhead"/>
    <property type="match status" value="1"/>
</dbReference>
<dbReference type="EMBL" id="FUWJ01000011">
    <property type="protein sequence ID" value="SKA34127.1"/>
    <property type="molecule type" value="Genomic_DNA"/>
</dbReference>
<dbReference type="Pfam" id="PF02738">
    <property type="entry name" value="MoCoBD_1"/>
    <property type="match status" value="1"/>
</dbReference>
<dbReference type="InterPro" id="IPR008274">
    <property type="entry name" value="AldOxase/xan_DH_MoCoBD1"/>
</dbReference>
<dbReference type="RefSeq" id="WP_085937207.1">
    <property type="nucleotide sequence ID" value="NZ_FUWJ01000011.1"/>
</dbReference>
<dbReference type="Pfam" id="PF20256">
    <property type="entry name" value="MoCoBD_2"/>
    <property type="match status" value="1"/>
</dbReference>
<evidence type="ECO:0000256" key="2">
    <source>
        <dbReference type="ARBA" id="ARBA00023002"/>
    </source>
</evidence>
<dbReference type="SUPFAM" id="SSF54665">
    <property type="entry name" value="CO dehydrogenase molybdoprotein N-domain-like"/>
    <property type="match status" value="1"/>
</dbReference>
<dbReference type="InterPro" id="IPR000674">
    <property type="entry name" value="Ald_Oxase/Xan_DH_a/b"/>
</dbReference>
<evidence type="ECO:0000256" key="1">
    <source>
        <dbReference type="ARBA" id="ARBA00022505"/>
    </source>
</evidence>
<evidence type="ECO:0000259" key="3">
    <source>
        <dbReference type="SMART" id="SM01008"/>
    </source>
</evidence>
<dbReference type="PANTHER" id="PTHR11908:SF132">
    <property type="entry name" value="ALDEHYDE OXIDASE 1-RELATED"/>
    <property type="match status" value="1"/>
</dbReference>
<dbReference type="InterPro" id="IPR036856">
    <property type="entry name" value="Ald_Oxase/Xan_DH_a/b_sf"/>
</dbReference>
<evidence type="ECO:0000313" key="5">
    <source>
        <dbReference type="Proteomes" id="UP000190092"/>
    </source>
</evidence>
<sequence length="749" mass="79694">MARSGIGAPVPRLEDARLLTGGGCYSDDFRLEGQAYGIVVRSTHAHARLDSVDTDVARRMPGVLAILTGADVVADGLQPVPHVPQAMSPPDIKLPNIDGSPHTVVRPPVLAIEAARYVGEPVAFVVADTISHAKDAAEAVRIDYETLPPLKQVVVDALVGEATRTSEAFAGAAHVVRLETEIQRIAGVPMEPRAALGVYDSVTGRYTLYAGGGAILRPKKEVAIILGIEPDKMRVIAKEVGGNFGTRNFFYPEFALVCWAARKVGRPVKWTAERQECFASDYAGRDFRIESELALDEEGTFVGLRATSVSHLGAYTASFVPLTKGTQLMTSLYHLPAIARAQGVLTNTACTAPYRSAGRPEVMFVMERLIDLAARAHGFDRITLRRRNLIRSTPHTNAFGVTYDSGDYVSTLEQILALADWQGFDARRNATAARGLKRGIGLGGYVEAQSGAPNERAEVTVLPEGILEIVIGTLSSGQGHATSFAQLASEWLGVPVGTVRLVSDDTDRVSVGGGSHSGRSLRLAATTIHQASLGIIAKARKLAARRLEAAEADITFADGRFTIAGTDRGIGLYELAARDGPIGEAADVDSRVGSYPYGWHVCEVEVDAETGVVRIDRYTAIDDVGRAVNPLILHGQTHGGIVQGAGQALMERCHYEPESGQLLTGSFMDYALPRADDFPFFTTSLSEVPSGTHPLGFRGGGEGGITPALGVIVNAIVDALADLGVTHIDMPASPERVWSAIRAASTAAR</sequence>
<keyword evidence="5" id="KW-1185">Reference proteome</keyword>
<feature type="domain" description="Aldehyde oxidase/xanthine dehydrogenase a/b hammerhead" evidence="3">
    <location>
        <begin position="20"/>
        <end position="148"/>
    </location>
</feature>
<organism evidence="4 5">
    <name type="scientific">Enhydrobacter aerosaccus</name>
    <dbReference type="NCBI Taxonomy" id="225324"/>
    <lineage>
        <taxon>Bacteria</taxon>
        <taxon>Pseudomonadati</taxon>
        <taxon>Pseudomonadota</taxon>
        <taxon>Alphaproteobacteria</taxon>
        <taxon>Hyphomicrobiales</taxon>
        <taxon>Enhydrobacter</taxon>
    </lineage>
</organism>
<accession>A0A1T4T145</accession>
<dbReference type="Pfam" id="PF01315">
    <property type="entry name" value="Ald_Xan_dh_C"/>
    <property type="match status" value="1"/>
</dbReference>
<dbReference type="GO" id="GO:0005506">
    <property type="term" value="F:iron ion binding"/>
    <property type="evidence" value="ECO:0007669"/>
    <property type="project" value="InterPro"/>
</dbReference>
<dbReference type="InterPro" id="IPR016208">
    <property type="entry name" value="Ald_Oxase/xanthine_DH-like"/>
</dbReference>
<evidence type="ECO:0000313" key="4">
    <source>
        <dbReference type="EMBL" id="SKA34127.1"/>
    </source>
</evidence>
<dbReference type="SMART" id="SM01008">
    <property type="entry name" value="Ald_Xan_dh_C"/>
    <property type="match status" value="1"/>
</dbReference>
<dbReference type="Gene3D" id="3.30.365.10">
    <property type="entry name" value="Aldehyde oxidase/xanthine dehydrogenase, molybdopterin binding domain"/>
    <property type="match status" value="4"/>
</dbReference>
<dbReference type="PANTHER" id="PTHR11908">
    <property type="entry name" value="XANTHINE DEHYDROGENASE"/>
    <property type="match status" value="1"/>
</dbReference>
<protein>
    <submittedName>
        <fullName evidence="4">Carbon-monoxide dehydrogenase large subunit</fullName>
    </submittedName>
</protein>
<dbReference type="AlphaFoldDB" id="A0A1T4T145"/>
<dbReference type="GO" id="GO:0016491">
    <property type="term" value="F:oxidoreductase activity"/>
    <property type="evidence" value="ECO:0007669"/>
    <property type="project" value="UniProtKB-KW"/>
</dbReference>
<keyword evidence="1" id="KW-0500">Molybdenum</keyword>
<gene>
    <name evidence="4" type="ORF">SAMN02745126_05481</name>
</gene>
<dbReference type="OrthoDB" id="9758509at2"/>
<proteinExistence type="predicted"/>
<dbReference type="STRING" id="225324.SAMN02745126_05481"/>
<dbReference type="SUPFAM" id="SSF56003">
    <property type="entry name" value="Molybdenum cofactor-binding domain"/>
    <property type="match status" value="1"/>
</dbReference>
<reference evidence="5" key="1">
    <citation type="submission" date="2017-02" db="EMBL/GenBank/DDBJ databases">
        <authorList>
            <person name="Varghese N."/>
            <person name="Submissions S."/>
        </authorList>
    </citation>
    <scope>NUCLEOTIDE SEQUENCE [LARGE SCALE GENOMIC DNA]</scope>
    <source>
        <strain evidence="5">ATCC 27094</strain>
    </source>
</reference>